<dbReference type="InterPro" id="IPR013083">
    <property type="entry name" value="Znf_RING/FYVE/PHD"/>
</dbReference>
<dbReference type="GO" id="GO:0016567">
    <property type="term" value="P:protein ubiquitination"/>
    <property type="evidence" value="ECO:0007669"/>
    <property type="project" value="InterPro"/>
</dbReference>
<proteinExistence type="predicted"/>
<dbReference type="EMBL" id="CADEPI010000174">
    <property type="protein sequence ID" value="CAB3378883.1"/>
    <property type="molecule type" value="Genomic_DNA"/>
</dbReference>
<dbReference type="InterPro" id="IPR050349">
    <property type="entry name" value="WD_LIS1/nudF_dynein_reg"/>
</dbReference>
<dbReference type="OrthoDB" id="10064100at2759"/>
<dbReference type="Gene3D" id="2.130.10.10">
    <property type="entry name" value="YVTN repeat-like/Quinoprotein amine dehydrogenase"/>
    <property type="match status" value="4"/>
</dbReference>
<organism evidence="5 6">
    <name type="scientific">Cloeon dipterum</name>
    <dbReference type="NCBI Taxonomy" id="197152"/>
    <lineage>
        <taxon>Eukaryota</taxon>
        <taxon>Metazoa</taxon>
        <taxon>Ecdysozoa</taxon>
        <taxon>Arthropoda</taxon>
        <taxon>Hexapoda</taxon>
        <taxon>Insecta</taxon>
        <taxon>Pterygota</taxon>
        <taxon>Palaeoptera</taxon>
        <taxon>Ephemeroptera</taxon>
        <taxon>Pisciforma</taxon>
        <taxon>Baetidae</taxon>
        <taxon>Cloeon</taxon>
    </lineage>
</organism>
<dbReference type="InterPro" id="IPR020472">
    <property type="entry name" value="WD40_PAC1"/>
</dbReference>
<comment type="caution">
    <text evidence="5">The sequence shown here is derived from an EMBL/GenBank/DDBJ whole genome shotgun (WGS) entry which is preliminary data.</text>
</comment>
<feature type="repeat" description="WD" evidence="3">
    <location>
        <begin position="598"/>
        <end position="631"/>
    </location>
</feature>
<dbReference type="Gene3D" id="1.10.150.50">
    <property type="entry name" value="Transcription Factor, Ets-1"/>
    <property type="match status" value="1"/>
</dbReference>
<dbReference type="InterPro" id="IPR013761">
    <property type="entry name" value="SAM/pointed_sf"/>
</dbReference>
<dbReference type="PRINTS" id="PR00320">
    <property type="entry name" value="GPROTEINBRPT"/>
</dbReference>
<dbReference type="Pfam" id="PF00400">
    <property type="entry name" value="WD40"/>
    <property type="match status" value="11"/>
</dbReference>
<dbReference type="PROSITE" id="PS50294">
    <property type="entry name" value="WD_REPEATS_REGION"/>
    <property type="match status" value="8"/>
</dbReference>
<evidence type="ECO:0000256" key="3">
    <source>
        <dbReference type="PROSITE-ProRule" id="PRU00221"/>
    </source>
</evidence>
<dbReference type="InterPro" id="IPR001680">
    <property type="entry name" value="WD40_rpt"/>
</dbReference>
<dbReference type="InterPro" id="IPR036322">
    <property type="entry name" value="WD40_repeat_dom_sf"/>
</dbReference>
<dbReference type="InterPro" id="IPR011047">
    <property type="entry name" value="Quinoprotein_ADH-like_sf"/>
</dbReference>
<dbReference type="Gene3D" id="3.30.40.10">
    <property type="entry name" value="Zinc/RING finger domain, C3HC4 (zinc finger)"/>
    <property type="match status" value="1"/>
</dbReference>
<dbReference type="AlphaFoldDB" id="A0A8S1D834"/>
<dbReference type="SUPFAM" id="SSF50998">
    <property type="entry name" value="Quinoprotein alcohol dehydrogenase-like"/>
    <property type="match status" value="1"/>
</dbReference>
<feature type="repeat" description="WD" evidence="3">
    <location>
        <begin position="495"/>
        <end position="526"/>
    </location>
</feature>
<keyword evidence="2" id="KW-0677">Repeat</keyword>
<feature type="repeat" description="WD" evidence="3">
    <location>
        <begin position="410"/>
        <end position="451"/>
    </location>
</feature>
<dbReference type="CDD" id="cd16655">
    <property type="entry name" value="RING-Ubox_WDSUB1-like"/>
    <property type="match status" value="1"/>
</dbReference>
<dbReference type="Proteomes" id="UP000494165">
    <property type="component" value="Unassembled WGS sequence"/>
</dbReference>
<sequence length="842" mass="91099">MAAAASLAAMQTIRAHSSDVTFCDFGKNFTLATGSSDKSVRAWEWHPGHGYREVAFSPIGHHTYGVTDARFSPQGTMLATSSIDGCTVLWNIRTGCKIHHFVQPSGNAVRVCRFTSDSTRIVTAGDDGTVCFWNLAHRSLVKTVKAHEETVQALATSPDSQLVASGCSQGVLHVHEIEDGDLLATQDSAHDMGVTAADFSPVPRPARQGVKKVFMLATSGQDHVVRLWNVLVYKSRVLLEPSQTLSGHSSSVLCVRFDPSGAHLASGSLDKTLRVWDVASVKCAKVLQGHDRYVTSCSFSRDGSLLSSGSNDKTVKIWNVGGRMSVDSILVPSPTASCLPTDASHGKLVEERSASNVKLLQKIECGVSVNFCQFGPGPSNILAAATGEKFVKLWRQDASGRFSETGSSPIEAHRYSVNKVEFSPDGEKLSSCSLDGSASLWDVDSGQRANPPLQSSGASVRTCRFSPDGRLVVTGGDDERALLWTIPDGSILEVIEGHTEAVTSAAFTPDSKLLATGDLVGSIRIWVVGAKGHKACGIQVIEAAHDLGVQTCDFAPSRTDNNGCQYTLASGGSDALVKLWDLRFVPNGCSQICIAQTLVGHGGTVASVRFSHTGQLLASAASDKTARIWNVFQRQCLFVLELHASIVTSCAFSPDGSLVATSSLDKSVIIWEMPKDLLARNQAEESLRGHRERVEEWTSKDVARWLTWLDIPTIPTTRFQHLTGNDILNSALQNLTNIFGLEDESHIKELERQIFWLKHENIGAVDDLSNVPHELICPITQEIFREPVICADGFCYERGAIDEWFLSGKISSPMTNLNMSSTTYAPNIKLRAQVCSLLYGEP</sequence>
<dbReference type="PROSITE" id="PS51698">
    <property type="entry name" value="U_BOX"/>
    <property type="match status" value="1"/>
</dbReference>
<dbReference type="Pfam" id="PF04564">
    <property type="entry name" value="U-box"/>
    <property type="match status" value="1"/>
</dbReference>
<reference evidence="5 6" key="1">
    <citation type="submission" date="2020-04" db="EMBL/GenBank/DDBJ databases">
        <authorList>
            <person name="Alioto T."/>
            <person name="Alioto T."/>
            <person name="Gomez Garrido J."/>
        </authorList>
    </citation>
    <scope>NUCLEOTIDE SEQUENCE [LARGE SCALE GENOMIC DNA]</scope>
</reference>
<keyword evidence="6" id="KW-1185">Reference proteome</keyword>
<dbReference type="SUPFAM" id="SSF50978">
    <property type="entry name" value="WD40 repeat-like"/>
    <property type="match status" value="2"/>
</dbReference>
<dbReference type="InterPro" id="IPR003613">
    <property type="entry name" value="Ubox_domain"/>
</dbReference>
<dbReference type="SMART" id="SM00504">
    <property type="entry name" value="Ubox"/>
    <property type="match status" value="1"/>
</dbReference>
<dbReference type="InterPro" id="IPR019775">
    <property type="entry name" value="WD40_repeat_CS"/>
</dbReference>
<evidence type="ECO:0000256" key="2">
    <source>
        <dbReference type="ARBA" id="ARBA00022737"/>
    </source>
</evidence>
<feature type="repeat" description="WD" evidence="3">
    <location>
        <begin position="245"/>
        <end position="286"/>
    </location>
</feature>
<feature type="repeat" description="WD" evidence="3">
    <location>
        <begin position="59"/>
        <end position="100"/>
    </location>
</feature>
<dbReference type="SMART" id="SM00320">
    <property type="entry name" value="WD40"/>
    <property type="match status" value="14"/>
</dbReference>
<dbReference type="SUPFAM" id="SSF57850">
    <property type="entry name" value="RING/U-box"/>
    <property type="match status" value="1"/>
</dbReference>
<feature type="repeat" description="WD" evidence="3">
    <location>
        <begin position="287"/>
        <end position="320"/>
    </location>
</feature>
<dbReference type="SUPFAM" id="SSF47769">
    <property type="entry name" value="SAM/Pointed domain"/>
    <property type="match status" value="1"/>
</dbReference>
<feature type="domain" description="U-box" evidence="4">
    <location>
        <begin position="770"/>
        <end position="842"/>
    </location>
</feature>
<feature type="repeat" description="WD" evidence="3">
    <location>
        <begin position="144"/>
        <end position="185"/>
    </location>
</feature>
<evidence type="ECO:0000259" key="4">
    <source>
        <dbReference type="PROSITE" id="PS51698"/>
    </source>
</evidence>
<dbReference type="PROSITE" id="PS00678">
    <property type="entry name" value="WD_REPEATS_1"/>
    <property type="match status" value="8"/>
</dbReference>
<dbReference type="PROSITE" id="PS50082">
    <property type="entry name" value="WD_REPEATS_2"/>
    <property type="match status" value="12"/>
</dbReference>
<feature type="repeat" description="WD" evidence="3">
    <location>
        <begin position="640"/>
        <end position="673"/>
    </location>
</feature>
<dbReference type="PANTHER" id="PTHR44129">
    <property type="entry name" value="WD REPEAT-CONTAINING PROTEIN POP1"/>
    <property type="match status" value="1"/>
</dbReference>
<evidence type="ECO:0000313" key="6">
    <source>
        <dbReference type="Proteomes" id="UP000494165"/>
    </source>
</evidence>
<dbReference type="InterPro" id="IPR015943">
    <property type="entry name" value="WD40/YVTN_repeat-like_dom_sf"/>
</dbReference>
<dbReference type="CDD" id="cd00200">
    <property type="entry name" value="WD40"/>
    <property type="match status" value="2"/>
</dbReference>
<keyword evidence="1 3" id="KW-0853">WD repeat</keyword>
<evidence type="ECO:0000256" key="1">
    <source>
        <dbReference type="ARBA" id="ARBA00022574"/>
    </source>
</evidence>
<name>A0A8S1D834_9INSE</name>
<feature type="repeat" description="WD" evidence="3">
    <location>
        <begin position="102"/>
        <end position="143"/>
    </location>
</feature>
<evidence type="ECO:0000313" key="5">
    <source>
        <dbReference type="EMBL" id="CAB3378883.1"/>
    </source>
</evidence>
<accession>A0A8S1D834</accession>
<feature type="repeat" description="WD" evidence="3">
    <location>
        <begin position="568"/>
        <end position="583"/>
    </location>
</feature>
<protein>
    <recommendedName>
        <fullName evidence="4">U-box domain-containing protein</fullName>
    </recommendedName>
</protein>
<feature type="repeat" description="WD" evidence="3">
    <location>
        <begin position="13"/>
        <end position="44"/>
    </location>
</feature>
<feature type="repeat" description="WD" evidence="3">
    <location>
        <begin position="453"/>
        <end position="494"/>
    </location>
</feature>
<gene>
    <name evidence="5" type="ORF">CLODIP_2_CD00643</name>
</gene>
<dbReference type="GO" id="GO:0004842">
    <property type="term" value="F:ubiquitin-protein transferase activity"/>
    <property type="evidence" value="ECO:0007669"/>
    <property type="project" value="InterPro"/>
</dbReference>